<name>A0A6N2S8D1_9BACT</name>
<sequence>MYELTYDVYLNEDRSSILQPLANASVVTTRMDGYTETGAGNAGLNVGKQEWTTGTVALGCRWMGLVGSNIFGREALAEFRVNAAQDMGDRRGETNVALLGNPGFMQSVRGTKVGTTALQIGAGLSVPVGTQGTVFINGNADFRDGANSVNGSVGYRYDF</sequence>
<dbReference type="EMBL" id="CACRSS010000002">
    <property type="protein sequence ID" value="VYS89179.1"/>
    <property type="molecule type" value="Genomic_DNA"/>
</dbReference>
<gene>
    <name evidence="2" type="ORF">AMLFYP55_02014</name>
</gene>
<protein>
    <submittedName>
        <fullName evidence="2">Autotransporter beta-domain protein</fullName>
    </submittedName>
</protein>
<accession>A0A6N2S8D1</accession>
<evidence type="ECO:0000259" key="1">
    <source>
        <dbReference type="PROSITE" id="PS51208"/>
    </source>
</evidence>
<dbReference type="Gene3D" id="2.40.128.130">
    <property type="entry name" value="Autotransporter beta-domain"/>
    <property type="match status" value="1"/>
</dbReference>
<dbReference type="PROSITE" id="PS51208">
    <property type="entry name" value="AUTOTRANSPORTER"/>
    <property type="match status" value="1"/>
</dbReference>
<dbReference type="SUPFAM" id="SSF103515">
    <property type="entry name" value="Autotransporter"/>
    <property type="match status" value="1"/>
</dbReference>
<evidence type="ECO:0000313" key="2">
    <source>
        <dbReference type="EMBL" id="VYS89179.1"/>
    </source>
</evidence>
<dbReference type="AlphaFoldDB" id="A0A6N2S8D1"/>
<dbReference type="InterPro" id="IPR005546">
    <property type="entry name" value="Autotransporte_beta"/>
</dbReference>
<reference evidence="2" key="1">
    <citation type="submission" date="2019-11" db="EMBL/GenBank/DDBJ databases">
        <authorList>
            <person name="Feng L."/>
        </authorList>
    </citation>
    <scope>NUCLEOTIDE SEQUENCE</scope>
    <source>
        <strain evidence="2">AMuciniphilaLFYP55</strain>
    </source>
</reference>
<feature type="domain" description="Autotransporter" evidence="1">
    <location>
        <begin position="1"/>
        <end position="159"/>
    </location>
</feature>
<dbReference type="InterPro" id="IPR036709">
    <property type="entry name" value="Autotransporte_beta_dom_sf"/>
</dbReference>
<organism evidence="2">
    <name type="scientific">Akkermansia muciniphila</name>
    <dbReference type="NCBI Taxonomy" id="239935"/>
    <lineage>
        <taxon>Bacteria</taxon>
        <taxon>Pseudomonadati</taxon>
        <taxon>Verrucomicrobiota</taxon>
        <taxon>Verrucomicrobiia</taxon>
        <taxon>Verrucomicrobiales</taxon>
        <taxon>Akkermansiaceae</taxon>
        <taxon>Akkermansia</taxon>
    </lineage>
</organism>
<dbReference type="Pfam" id="PF03797">
    <property type="entry name" value="Autotransporter"/>
    <property type="match status" value="1"/>
</dbReference>
<proteinExistence type="predicted"/>